<evidence type="ECO:0000256" key="1">
    <source>
        <dbReference type="SAM" id="Phobius"/>
    </source>
</evidence>
<organism evidence="2 3">
    <name type="scientific">Theobroma cacao</name>
    <name type="common">Cacao</name>
    <name type="synonym">Cocoa</name>
    <dbReference type="NCBI Taxonomy" id="3641"/>
    <lineage>
        <taxon>Eukaryota</taxon>
        <taxon>Viridiplantae</taxon>
        <taxon>Streptophyta</taxon>
        <taxon>Embryophyta</taxon>
        <taxon>Tracheophyta</taxon>
        <taxon>Spermatophyta</taxon>
        <taxon>Magnoliopsida</taxon>
        <taxon>eudicotyledons</taxon>
        <taxon>Gunneridae</taxon>
        <taxon>Pentapetalae</taxon>
        <taxon>rosids</taxon>
        <taxon>malvids</taxon>
        <taxon>Malvales</taxon>
        <taxon>Malvaceae</taxon>
        <taxon>Byttnerioideae</taxon>
        <taxon>Theobroma</taxon>
    </lineage>
</organism>
<dbReference type="InParanoid" id="A0A061G4Y3"/>
<evidence type="ECO:0000313" key="2">
    <source>
        <dbReference type="EMBL" id="EOY24626.1"/>
    </source>
</evidence>
<name>A0A061G4Y3_THECC</name>
<dbReference type="EMBL" id="CM001881">
    <property type="protein sequence ID" value="EOY24626.1"/>
    <property type="molecule type" value="Genomic_DNA"/>
</dbReference>
<reference evidence="2 3" key="1">
    <citation type="journal article" date="2013" name="Genome Biol.">
        <title>The genome sequence of the most widely cultivated cacao type and its use to identify candidate genes regulating pod color.</title>
        <authorList>
            <person name="Motamayor J.C."/>
            <person name="Mockaitis K."/>
            <person name="Schmutz J."/>
            <person name="Haiminen N."/>
            <person name="Iii D.L."/>
            <person name="Cornejo O."/>
            <person name="Findley S.D."/>
            <person name="Zheng P."/>
            <person name="Utro F."/>
            <person name="Royaert S."/>
            <person name="Saski C."/>
            <person name="Jenkins J."/>
            <person name="Podicheti R."/>
            <person name="Zhao M."/>
            <person name="Scheffler B.E."/>
            <person name="Stack J.C."/>
            <person name="Feltus F.A."/>
            <person name="Mustiga G.M."/>
            <person name="Amores F."/>
            <person name="Phillips W."/>
            <person name="Marelli J.P."/>
            <person name="May G.D."/>
            <person name="Shapiro H."/>
            <person name="Ma J."/>
            <person name="Bustamante C.D."/>
            <person name="Schnell R.J."/>
            <person name="Main D."/>
            <person name="Gilbert D."/>
            <person name="Parida L."/>
            <person name="Kuhn D.N."/>
        </authorList>
    </citation>
    <scope>NUCLEOTIDE SEQUENCE [LARGE SCALE GENOMIC DNA]</scope>
    <source>
        <strain evidence="3">cv. Matina 1-6</strain>
    </source>
</reference>
<sequence>MRVGLTTLALRFCLEAGGRLDVDDAMSQWHETFKPKSPMAGPSNQMHRSTHSTWTVARARGLPMGNLRARLFFVLTVIVVFVFGGQHLPL</sequence>
<dbReference type="Gramene" id="EOY24626">
    <property type="protein sequence ID" value="EOY24626"/>
    <property type="gene ID" value="TCM_016179"/>
</dbReference>
<keyword evidence="1" id="KW-1133">Transmembrane helix</keyword>
<gene>
    <name evidence="2" type="ORF">TCM_016179</name>
</gene>
<keyword evidence="1" id="KW-0472">Membrane</keyword>
<feature type="transmembrane region" description="Helical" evidence="1">
    <location>
        <begin position="69"/>
        <end position="88"/>
    </location>
</feature>
<dbReference type="AlphaFoldDB" id="A0A061G4Y3"/>
<keyword evidence="3" id="KW-1185">Reference proteome</keyword>
<proteinExistence type="predicted"/>
<keyword evidence="1" id="KW-0812">Transmembrane</keyword>
<protein>
    <submittedName>
        <fullName evidence="2">Uncharacterized protein</fullName>
    </submittedName>
</protein>
<dbReference type="Proteomes" id="UP000026915">
    <property type="component" value="Chromosome 3"/>
</dbReference>
<accession>A0A061G4Y3</accession>
<evidence type="ECO:0000313" key="3">
    <source>
        <dbReference type="Proteomes" id="UP000026915"/>
    </source>
</evidence>
<dbReference type="HOGENOM" id="CLU_2445228_0_0_1"/>